<accession>A0ABQ1QD57</accession>
<evidence type="ECO:0000259" key="1">
    <source>
        <dbReference type="Pfam" id="PF13460"/>
    </source>
</evidence>
<dbReference type="PANTHER" id="PTHR43355">
    <property type="entry name" value="FLAVIN REDUCTASE (NADPH)"/>
    <property type="match status" value="1"/>
</dbReference>
<name>A0ABQ1QD57_9BACI</name>
<comment type="caution">
    <text evidence="2">The sequence shown here is derived from an EMBL/GenBank/DDBJ whole genome shotgun (WGS) entry which is preliminary data.</text>
</comment>
<sequence>MKIAVFGGTGRVGSSFIRLAYHQGHTIQALVRDQDKAQELIPEAIHIVGDATQEEDIRATVNGCDVVFSSLGTDKTTTLSDSMPLIREVMEKQGINRLVTIGTAGILNSRYEEGKYRFQSSESKRTKTFAAEEHLKAYLELQSSSLNWTIICPTYLPDGEEEGGVRFEFDLLPKDGKKISTNDTARFAYEVLDSPSFFNKRVGICY</sequence>
<dbReference type="InterPro" id="IPR036291">
    <property type="entry name" value="NAD(P)-bd_dom_sf"/>
</dbReference>
<dbReference type="InterPro" id="IPR016040">
    <property type="entry name" value="NAD(P)-bd_dom"/>
</dbReference>
<gene>
    <name evidence="2" type="ORF">GCM10011389_34250</name>
</gene>
<dbReference type="InterPro" id="IPR051606">
    <property type="entry name" value="Polyketide_Oxido-like"/>
</dbReference>
<dbReference type="PANTHER" id="PTHR43355:SF2">
    <property type="entry name" value="FLAVIN REDUCTASE (NADPH)"/>
    <property type="match status" value="1"/>
</dbReference>
<dbReference type="EMBL" id="BMIN01000019">
    <property type="protein sequence ID" value="GGD23653.1"/>
    <property type="molecule type" value="Genomic_DNA"/>
</dbReference>
<reference evidence="3" key="1">
    <citation type="journal article" date="2019" name="Int. J. Syst. Evol. Microbiol.">
        <title>The Global Catalogue of Microorganisms (GCM) 10K type strain sequencing project: providing services to taxonomists for standard genome sequencing and annotation.</title>
        <authorList>
            <consortium name="The Broad Institute Genomics Platform"/>
            <consortium name="The Broad Institute Genome Sequencing Center for Infectious Disease"/>
            <person name="Wu L."/>
            <person name="Ma J."/>
        </authorList>
    </citation>
    <scope>NUCLEOTIDE SEQUENCE [LARGE SCALE GENOMIC DNA]</scope>
    <source>
        <strain evidence="3">CGMCC 1.15353</strain>
    </source>
</reference>
<feature type="domain" description="NAD(P)-binding" evidence="1">
    <location>
        <begin position="7"/>
        <end position="195"/>
    </location>
</feature>
<dbReference type="RefSeq" id="WP_188655598.1">
    <property type="nucleotide sequence ID" value="NZ_BMIN01000019.1"/>
</dbReference>
<dbReference type="Gene3D" id="3.40.50.720">
    <property type="entry name" value="NAD(P)-binding Rossmann-like Domain"/>
    <property type="match status" value="1"/>
</dbReference>
<dbReference type="Proteomes" id="UP000642571">
    <property type="component" value="Unassembled WGS sequence"/>
</dbReference>
<keyword evidence="3" id="KW-1185">Reference proteome</keyword>
<evidence type="ECO:0000313" key="3">
    <source>
        <dbReference type="Proteomes" id="UP000642571"/>
    </source>
</evidence>
<dbReference type="Pfam" id="PF13460">
    <property type="entry name" value="NAD_binding_10"/>
    <property type="match status" value="1"/>
</dbReference>
<proteinExistence type="predicted"/>
<evidence type="ECO:0000313" key="2">
    <source>
        <dbReference type="EMBL" id="GGD23653.1"/>
    </source>
</evidence>
<dbReference type="SUPFAM" id="SSF51735">
    <property type="entry name" value="NAD(P)-binding Rossmann-fold domains"/>
    <property type="match status" value="1"/>
</dbReference>
<organism evidence="2 3">
    <name type="scientific">Pontibacillus salipaludis</name>
    <dbReference type="NCBI Taxonomy" id="1697394"/>
    <lineage>
        <taxon>Bacteria</taxon>
        <taxon>Bacillati</taxon>
        <taxon>Bacillota</taxon>
        <taxon>Bacilli</taxon>
        <taxon>Bacillales</taxon>
        <taxon>Bacillaceae</taxon>
        <taxon>Pontibacillus</taxon>
    </lineage>
</organism>
<protein>
    <submittedName>
        <fullName evidence="2">Oxidoreductase</fullName>
    </submittedName>
</protein>